<organism evidence="18 19">
    <name type="scientific">Methermicoccus shengliensis</name>
    <dbReference type="NCBI Taxonomy" id="660064"/>
    <lineage>
        <taxon>Archaea</taxon>
        <taxon>Methanobacteriati</taxon>
        <taxon>Methanobacteriota</taxon>
        <taxon>Stenosarchaea group</taxon>
        <taxon>Methanomicrobia</taxon>
        <taxon>Methanosarcinales</taxon>
        <taxon>Methermicoccaceae</taxon>
        <taxon>Methermicoccus</taxon>
    </lineage>
</organism>
<evidence type="ECO:0000256" key="12">
    <source>
        <dbReference type="ARBA" id="ARBA00031200"/>
    </source>
</evidence>
<evidence type="ECO:0000256" key="4">
    <source>
        <dbReference type="ARBA" id="ARBA00022496"/>
    </source>
</evidence>
<dbReference type="PRINTS" id="PR00326">
    <property type="entry name" value="GTP1OBG"/>
</dbReference>
<dbReference type="GO" id="GO:0005525">
    <property type="term" value="F:GTP binding"/>
    <property type="evidence" value="ECO:0007669"/>
    <property type="project" value="UniProtKB-KW"/>
</dbReference>
<accession>A0A832RYP7</accession>
<feature type="domain" description="FeoB-type G" evidence="17">
    <location>
        <begin position="22"/>
        <end position="184"/>
    </location>
</feature>
<feature type="binding site" evidence="14">
    <location>
        <begin position="54"/>
        <end position="58"/>
    </location>
    <ligand>
        <name>GTP</name>
        <dbReference type="ChEBI" id="CHEBI:37565"/>
        <label>1</label>
    </ligand>
</feature>
<feature type="binding site" evidence="15">
    <location>
        <position position="44"/>
    </location>
    <ligand>
        <name>Mg(2+)</name>
        <dbReference type="ChEBI" id="CHEBI:18420"/>
        <label>2</label>
    </ligand>
</feature>
<dbReference type="GO" id="GO:0015093">
    <property type="term" value="F:ferrous iron transmembrane transporter activity"/>
    <property type="evidence" value="ECO:0007669"/>
    <property type="project" value="UniProtKB-UniRule"/>
</dbReference>
<evidence type="ECO:0000256" key="6">
    <source>
        <dbReference type="ARBA" id="ARBA00022741"/>
    </source>
</evidence>
<evidence type="ECO:0000256" key="8">
    <source>
        <dbReference type="ARBA" id="ARBA00023004"/>
    </source>
</evidence>
<evidence type="ECO:0000256" key="11">
    <source>
        <dbReference type="ARBA" id="ARBA00023136"/>
    </source>
</evidence>
<feature type="transmembrane region" description="Helical" evidence="16">
    <location>
        <begin position="636"/>
        <end position="657"/>
    </location>
</feature>
<dbReference type="Gene3D" id="3.40.50.300">
    <property type="entry name" value="P-loop containing nucleotide triphosphate hydrolases"/>
    <property type="match status" value="1"/>
</dbReference>
<evidence type="ECO:0000313" key="19">
    <source>
        <dbReference type="Proteomes" id="UP000600363"/>
    </source>
</evidence>
<evidence type="ECO:0000256" key="15">
    <source>
        <dbReference type="PIRSR" id="PIRSR603373-2"/>
    </source>
</evidence>
<feature type="binding site" evidence="15">
    <location>
        <position position="43"/>
    </location>
    <ligand>
        <name>Mg(2+)</name>
        <dbReference type="ChEBI" id="CHEBI:18420"/>
        <label>2</label>
    </ligand>
</feature>
<dbReference type="SUPFAM" id="SSF52540">
    <property type="entry name" value="P-loop containing nucleoside triphosphate hydrolases"/>
    <property type="match status" value="1"/>
</dbReference>
<feature type="transmembrane region" description="Helical" evidence="16">
    <location>
        <begin position="475"/>
        <end position="494"/>
    </location>
</feature>
<dbReference type="PANTHER" id="PTHR43185:SF1">
    <property type="entry name" value="FE(2+) TRANSPORTER FEOB"/>
    <property type="match status" value="1"/>
</dbReference>
<dbReference type="Pfam" id="PF17910">
    <property type="entry name" value="FeoB_Cyto"/>
    <property type="match status" value="1"/>
</dbReference>
<keyword evidence="11 16" id="KW-0472">Membrane</keyword>
<dbReference type="InterPro" id="IPR050860">
    <property type="entry name" value="FeoB_GTPase"/>
</dbReference>
<evidence type="ECO:0000256" key="2">
    <source>
        <dbReference type="ARBA" id="ARBA00022448"/>
    </source>
</evidence>
<gene>
    <name evidence="18" type="primary">feoB</name>
    <name evidence="18" type="ORF">HA299_07220</name>
</gene>
<dbReference type="AlphaFoldDB" id="A0A832RYP7"/>
<dbReference type="EMBL" id="DUIH01000023">
    <property type="protein sequence ID" value="HIH70377.1"/>
    <property type="molecule type" value="Genomic_DNA"/>
</dbReference>
<evidence type="ECO:0000256" key="16">
    <source>
        <dbReference type="SAM" id="Phobius"/>
    </source>
</evidence>
<evidence type="ECO:0000313" key="18">
    <source>
        <dbReference type="EMBL" id="HIH70377.1"/>
    </source>
</evidence>
<evidence type="ECO:0000259" key="17">
    <source>
        <dbReference type="PROSITE" id="PS51711"/>
    </source>
</evidence>
<dbReference type="InterPro" id="IPR027417">
    <property type="entry name" value="P-loop_NTPase"/>
</dbReference>
<feature type="transmembrane region" description="Helical" evidence="16">
    <location>
        <begin position="560"/>
        <end position="584"/>
    </location>
</feature>
<keyword evidence="3" id="KW-1003">Cell membrane</keyword>
<evidence type="ECO:0000256" key="10">
    <source>
        <dbReference type="ARBA" id="ARBA00023134"/>
    </source>
</evidence>
<dbReference type="Pfam" id="PF07664">
    <property type="entry name" value="FeoB_C"/>
    <property type="match status" value="1"/>
</dbReference>
<dbReference type="Proteomes" id="UP000600363">
    <property type="component" value="Unassembled WGS sequence"/>
</dbReference>
<name>A0A832RYP7_9EURY</name>
<keyword evidence="15" id="KW-0460">Magnesium</keyword>
<dbReference type="InterPro" id="IPR030389">
    <property type="entry name" value="G_FEOB_dom"/>
</dbReference>
<feature type="binding site" evidence="15">
    <location>
        <position position="40"/>
    </location>
    <ligand>
        <name>Mg(2+)</name>
        <dbReference type="ChEBI" id="CHEBI:18420"/>
        <label>2</label>
    </ligand>
</feature>
<evidence type="ECO:0000256" key="13">
    <source>
        <dbReference type="NCBIfam" id="TIGR00437"/>
    </source>
</evidence>
<keyword evidence="15" id="KW-0479">Metal-binding</keyword>
<feature type="transmembrane region" description="Helical" evidence="16">
    <location>
        <begin position="527"/>
        <end position="548"/>
    </location>
</feature>
<dbReference type="NCBIfam" id="TIGR00437">
    <property type="entry name" value="feoB"/>
    <property type="match status" value="1"/>
</dbReference>
<dbReference type="PANTHER" id="PTHR43185">
    <property type="entry name" value="FERROUS IRON TRANSPORT PROTEIN B"/>
    <property type="match status" value="1"/>
</dbReference>
<comment type="caution">
    <text evidence="18">The sequence shown here is derived from an EMBL/GenBank/DDBJ whole genome shotgun (WGS) entry which is preliminary data.</text>
</comment>
<dbReference type="InterPro" id="IPR011642">
    <property type="entry name" value="Gate_dom"/>
</dbReference>
<feature type="transmembrane region" description="Helical" evidence="16">
    <location>
        <begin position="299"/>
        <end position="326"/>
    </location>
</feature>
<feature type="binding site" evidence="14">
    <location>
        <begin position="135"/>
        <end position="138"/>
    </location>
    <ligand>
        <name>GTP</name>
        <dbReference type="ChEBI" id="CHEBI:37565"/>
        <label>1</label>
    </ligand>
</feature>
<dbReference type="NCBIfam" id="TIGR00231">
    <property type="entry name" value="small_GTP"/>
    <property type="match status" value="1"/>
</dbReference>
<keyword evidence="7 16" id="KW-1133">Transmembrane helix</keyword>
<feature type="transmembrane region" description="Helical" evidence="16">
    <location>
        <begin position="413"/>
        <end position="434"/>
    </location>
</feature>
<keyword evidence="2" id="KW-0813">Transport</keyword>
<reference evidence="18" key="1">
    <citation type="journal article" date="2020" name="bioRxiv">
        <title>A rank-normalized archaeal taxonomy based on genome phylogeny resolves widespread incomplete and uneven classifications.</title>
        <authorList>
            <person name="Rinke C."/>
            <person name="Chuvochina M."/>
            <person name="Mussig A.J."/>
            <person name="Chaumeil P.-A."/>
            <person name="Waite D.W."/>
            <person name="Whitman W.B."/>
            <person name="Parks D.H."/>
            <person name="Hugenholtz P."/>
        </authorList>
    </citation>
    <scope>NUCLEOTIDE SEQUENCE</scope>
    <source>
        <strain evidence="18">UBA12518</strain>
    </source>
</reference>
<dbReference type="InterPro" id="IPR011640">
    <property type="entry name" value="Fe2_transport_prot_B_C"/>
</dbReference>
<evidence type="ECO:0000256" key="14">
    <source>
        <dbReference type="PIRSR" id="PIRSR603373-1"/>
    </source>
</evidence>
<proteinExistence type="predicted"/>
<keyword evidence="8" id="KW-0408">Iron</keyword>
<dbReference type="InterPro" id="IPR006073">
    <property type="entry name" value="GTP-bd"/>
</dbReference>
<evidence type="ECO:0000256" key="5">
    <source>
        <dbReference type="ARBA" id="ARBA00022692"/>
    </source>
</evidence>
<dbReference type="Pfam" id="PF02421">
    <property type="entry name" value="FeoB_N"/>
    <property type="match status" value="1"/>
</dbReference>
<dbReference type="InterPro" id="IPR005225">
    <property type="entry name" value="Small_GTP-bd"/>
</dbReference>
<dbReference type="RefSeq" id="WP_042686841.1">
    <property type="nucleotide sequence ID" value="NZ_DUIH01000023.1"/>
</dbReference>
<evidence type="ECO:0000256" key="1">
    <source>
        <dbReference type="ARBA" id="ARBA00004651"/>
    </source>
</evidence>
<keyword evidence="5 16" id="KW-0812">Transmembrane</keyword>
<evidence type="ECO:0000256" key="3">
    <source>
        <dbReference type="ARBA" id="ARBA00022475"/>
    </source>
</evidence>
<keyword evidence="4" id="KW-0410">Iron transport</keyword>
<feature type="transmembrane region" description="Helical" evidence="16">
    <location>
        <begin position="604"/>
        <end position="624"/>
    </location>
</feature>
<evidence type="ECO:0000256" key="9">
    <source>
        <dbReference type="ARBA" id="ARBA00023065"/>
    </source>
</evidence>
<dbReference type="InterPro" id="IPR041069">
    <property type="entry name" value="FeoB_Cyto"/>
</dbReference>
<feature type="binding site" evidence="14">
    <location>
        <begin position="29"/>
        <end position="36"/>
    </location>
    <ligand>
        <name>GTP</name>
        <dbReference type="ChEBI" id="CHEBI:37565"/>
        <label>1</label>
    </ligand>
</feature>
<keyword evidence="10 14" id="KW-0342">GTP-binding</keyword>
<dbReference type="GO" id="GO:0046872">
    <property type="term" value="F:metal ion binding"/>
    <property type="evidence" value="ECO:0007669"/>
    <property type="project" value="UniProtKB-KW"/>
</dbReference>
<feature type="transmembrane region" description="Helical" evidence="16">
    <location>
        <begin position="446"/>
        <end position="468"/>
    </location>
</feature>
<protein>
    <recommendedName>
        <fullName evidence="12 13">Ferrous iron transport protein B</fullName>
    </recommendedName>
</protein>
<evidence type="ECO:0000256" key="7">
    <source>
        <dbReference type="ARBA" id="ARBA00022989"/>
    </source>
</evidence>
<feature type="binding site" evidence="14">
    <location>
        <begin position="164"/>
        <end position="166"/>
    </location>
    <ligand>
        <name>GTP</name>
        <dbReference type="ChEBI" id="CHEBI:37565"/>
        <label>1</label>
    </ligand>
</feature>
<dbReference type="PROSITE" id="PS51711">
    <property type="entry name" value="G_FEOB"/>
    <property type="match status" value="1"/>
</dbReference>
<keyword evidence="6 14" id="KW-0547">Nucleotide-binding</keyword>
<keyword evidence="9" id="KW-0406">Ion transport</keyword>
<dbReference type="Pfam" id="PF07670">
    <property type="entry name" value="Gate"/>
    <property type="match status" value="2"/>
</dbReference>
<dbReference type="InterPro" id="IPR003373">
    <property type="entry name" value="Fe2_transport_prot-B"/>
</dbReference>
<dbReference type="Gene3D" id="1.10.287.1770">
    <property type="match status" value="1"/>
</dbReference>
<dbReference type="GO" id="GO:0005886">
    <property type="term" value="C:plasma membrane"/>
    <property type="evidence" value="ECO:0007669"/>
    <property type="project" value="UniProtKB-SubCell"/>
</dbReference>
<sequence length="664" mass="73243">MGWSIFRTSHCHAPPASHAQHSKRLVLVGTPNVGKSMLFNNLTGTYTVVSNYPGTTVEISMGRVSIGDVRFEVIDTPGMYSLAPITDEERVSERVLLVDGADVVLHVVAAPALRRMLPLTLQLLEAGLPLILVLNMMDEAERDGMLIDVDTLEQRLAIPVVPMVSTVGRGMERLLECIASIPEPSPIRIVYGELEPWVERLEGLLKGDYLITRRALALLLLQRDRVAMELVEGTEPDVMPEVERIVEQAEQAFFQPIGYLVGMARHRAADELLRGIVRESASAKVSLAERLDSMLMSPIYGVPILLAVLYFGFYRFVGVFGAGVLVDFLEGTVFGQHINPIFTHWFEANVPYPVVVDLFVGEYGIITQGITYAVALILPIVGLFFLVFSLLEDSGYLPRLSMLVDRVFKRMGLSGRAVIPMVLGFGCDTMATLVTRTLETKREKVIAVLLLSLAVPCSAQLGVVLAILSFSFRALVAWALIVLANFLLIGYLAARLMPGEGPTFFMELPPLRVPKLSNVLTKTYARVQWYFVEVLPLFVLASILIWAGKLVGLFQLGVRAVSYPVSWIGLPPDVATIFFFGFFRRDYGAVELYKFFEGGLMSEAQLVVAAVTLTLFVPCIAQLIVTVRERGTKTALAIAGFIFPFAFLVGFLTHLLLTYTGVFS</sequence>
<feature type="binding site" evidence="14">
    <location>
        <begin position="75"/>
        <end position="78"/>
    </location>
    <ligand>
        <name>GTP</name>
        <dbReference type="ChEBI" id="CHEBI:37565"/>
        <label>1</label>
    </ligand>
</feature>
<comment type="subcellular location">
    <subcellularLocation>
        <location evidence="1">Cell membrane</location>
        <topology evidence="1">Multi-pass membrane protein</topology>
    </subcellularLocation>
</comment>
<feature type="transmembrane region" description="Helical" evidence="16">
    <location>
        <begin position="370"/>
        <end position="392"/>
    </location>
</feature>
<dbReference type="CDD" id="cd01879">
    <property type="entry name" value="FeoB"/>
    <property type="match status" value="1"/>
</dbReference>